<keyword evidence="1" id="KW-0064">Aspartyl protease</keyword>
<dbReference type="AlphaFoldDB" id="A0A8J5ZM23"/>
<evidence type="ECO:0000259" key="4">
    <source>
        <dbReference type="Pfam" id="PF07727"/>
    </source>
</evidence>
<reference evidence="6 7" key="1">
    <citation type="journal article" date="2021" name="bioRxiv">
        <title>The Gossypium anomalum genome as a resource for cotton improvement and evolutionary analysis of hybrid incompatibility.</title>
        <authorList>
            <person name="Grover C.E."/>
            <person name="Yuan D."/>
            <person name="Arick M.A."/>
            <person name="Miller E.R."/>
            <person name="Hu G."/>
            <person name="Peterson D.G."/>
            <person name="Wendel J.F."/>
            <person name="Udall J.A."/>
        </authorList>
    </citation>
    <scope>NUCLEOTIDE SEQUENCE [LARGE SCALE GENOMIC DNA]</scope>
    <source>
        <strain evidence="6">JFW-Udall</strain>
        <tissue evidence="6">Leaf</tissue>
    </source>
</reference>
<proteinExistence type="predicted"/>
<feature type="region of interest" description="Disordered" evidence="2">
    <location>
        <begin position="291"/>
        <end position="332"/>
    </location>
</feature>
<feature type="signal peptide" evidence="3">
    <location>
        <begin position="1"/>
        <end position="16"/>
    </location>
</feature>
<dbReference type="CDD" id="cd09272">
    <property type="entry name" value="RNase_HI_RT_Ty1"/>
    <property type="match status" value="1"/>
</dbReference>
<name>A0A8J5ZM23_9ROSI</name>
<dbReference type="OrthoDB" id="1737296at2759"/>
<dbReference type="InterPro" id="IPR054722">
    <property type="entry name" value="PolX-like_BBD"/>
</dbReference>
<keyword evidence="1" id="KW-0378">Hydrolase</keyword>
<feature type="domain" description="Reverse transcriptase Ty1/copia-type" evidence="4">
    <location>
        <begin position="613"/>
        <end position="693"/>
    </location>
</feature>
<protein>
    <recommendedName>
        <fullName evidence="8">Reverse transcriptase Ty1/copia-type domain-containing protein</fullName>
    </recommendedName>
</protein>
<feature type="chain" id="PRO_5035210625" description="Reverse transcriptase Ty1/copia-type domain-containing protein" evidence="3">
    <location>
        <begin position="17"/>
        <end position="982"/>
    </location>
</feature>
<evidence type="ECO:0008006" key="8">
    <source>
        <dbReference type="Google" id="ProtNLM"/>
    </source>
</evidence>
<dbReference type="Proteomes" id="UP000701853">
    <property type="component" value="Chromosome 3"/>
</dbReference>
<dbReference type="Pfam" id="PF07727">
    <property type="entry name" value="RVT_2"/>
    <property type="match status" value="1"/>
</dbReference>
<dbReference type="Pfam" id="PF22936">
    <property type="entry name" value="Pol_BBD"/>
    <property type="match status" value="1"/>
</dbReference>
<evidence type="ECO:0000313" key="7">
    <source>
        <dbReference type="Proteomes" id="UP000701853"/>
    </source>
</evidence>
<dbReference type="InterPro" id="IPR013103">
    <property type="entry name" value="RVT_2"/>
</dbReference>
<dbReference type="GO" id="GO:0004190">
    <property type="term" value="F:aspartic-type endopeptidase activity"/>
    <property type="evidence" value="ECO:0007669"/>
    <property type="project" value="UniProtKB-KW"/>
</dbReference>
<dbReference type="EMBL" id="JAHUZN010000003">
    <property type="protein sequence ID" value="KAG8498565.1"/>
    <property type="molecule type" value="Genomic_DNA"/>
</dbReference>
<comment type="caution">
    <text evidence="6">The sequence shown here is derived from an EMBL/GenBank/DDBJ whole genome shotgun (WGS) entry which is preliminary data.</text>
</comment>
<organism evidence="6 7">
    <name type="scientific">Gossypium anomalum</name>
    <dbReference type="NCBI Taxonomy" id="47600"/>
    <lineage>
        <taxon>Eukaryota</taxon>
        <taxon>Viridiplantae</taxon>
        <taxon>Streptophyta</taxon>
        <taxon>Embryophyta</taxon>
        <taxon>Tracheophyta</taxon>
        <taxon>Spermatophyta</taxon>
        <taxon>Magnoliopsida</taxon>
        <taxon>eudicotyledons</taxon>
        <taxon>Gunneridae</taxon>
        <taxon>Pentapetalae</taxon>
        <taxon>rosids</taxon>
        <taxon>malvids</taxon>
        <taxon>Malvales</taxon>
        <taxon>Malvaceae</taxon>
        <taxon>Malvoideae</taxon>
        <taxon>Gossypium</taxon>
    </lineage>
</organism>
<evidence type="ECO:0000256" key="2">
    <source>
        <dbReference type="SAM" id="MobiDB-lite"/>
    </source>
</evidence>
<dbReference type="PANTHER" id="PTHR11439:SF455">
    <property type="entry name" value="RLK (RECEPTOR-LIKE PROTEIN KINASE) 8, PUTATIVE-RELATED"/>
    <property type="match status" value="1"/>
</dbReference>
<sequence>MGMVVLELALANLLYCFDWKLPSGMTEMDIAMEEETSPTSSRRSFYNLHLSWRQLYTLCSETCGPYSVPHEHHNILIESSTCLPREPMTPWTQEAILEVHTPRHSSNTREAVHLQGLASGGTVAVPPSFIIRSEGQLVMNPAFLAHKKQDKFPAFWLLSTVTGEVLVHFTAAKTSFDVWTTINRRFGTKSTLKVLSMRHALYSIKKSNLTIKEYLSKVKTLCDNLTAVGCLVTETEQVSVILAGLSVEYESIRVLTFAAAISLNLLTNMLLDYEARQLALLTVVPTQENLASQRQDNTDGSKLPHSQKPKHEQRELGRGWSRGWSHGSGRSWSRSQPQCQLCGKIDHIVHNHGHSSSPPTCSSLAQCCGSIFPSPMCSHQIPSRASTFFTSDQLWYPDFGATNHITPEASNLTTASPYTGTSHVTMGNGESVSIANVGLSNFLAGFRLLRLHTVLHVPTVCKNLMSVGQFAKDDGAAPTKVPLAQQSCFPLLNTAQISSSSLWHNKRGHPCNNTLARAHFPFHDAGFCSPSPTGSTRVLHQKSILPVVVPNVSSSHTAIRPARVSPEVPSYVQSLNSHSPSSSSTDLSAVATAPTTCALRLLQQLFQFALLANHTWKLMPLPEDCRTVGCKWIFKIKRHADGSIARYKGTLVVKGYFQEAGIDFQETFIPVVKPTTIRVVLALAVSLNWPLRQSRSHLLYVLVYVDDIIVTENDSRAIDQFVTQLNKKYIFDLFQRASMDRSNGLPTPMVTTCQLSASKGNPIEDEHRYRSIVRALQYVVITRPDIAYSINKVCKFMHKPLDLYFKAVKRILRYLQRILNYGLRFTRASKFLLEGYSNAIWGSDVDDRRSTSGFCVFLGGNPISWSSRKQQVVSRSTAEAEYRSVAHVTVEMVWIQSLLAELCILVKNKALIWCDSSAVVAVAGNPVMHSKFKHVELDFFFVREKVASGQFQVGHVPGSDQICGHIEKTTVSTVVHKVSQSA</sequence>
<gene>
    <name evidence="6" type="ORF">CXB51_004881</name>
</gene>
<dbReference type="Pfam" id="PF14223">
    <property type="entry name" value="Retrotran_gag_2"/>
    <property type="match status" value="1"/>
</dbReference>
<evidence type="ECO:0000256" key="1">
    <source>
        <dbReference type="ARBA" id="ARBA00022750"/>
    </source>
</evidence>
<keyword evidence="3" id="KW-0732">Signal</keyword>
<dbReference type="PANTHER" id="PTHR11439">
    <property type="entry name" value="GAG-POL-RELATED RETROTRANSPOSON"/>
    <property type="match status" value="1"/>
</dbReference>
<feature type="compositionally biased region" description="Polar residues" evidence="2">
    <location>
        <begin position="291"/>
        <end position="300"/>
    </location>
</feature>
<evidence type="ECO:0000259" key="5">
    <source>
        <dbReference type="Pfam" id="PF22936"/>
    </source>
</evidence>
<evidence type="ECO:0000313" key="6">
    <source>
        <dbReference type="EMBL" id="KAG8498565.1"/>
    </source>
</evidence>
<accession>A0A8J5ZM23</accession>
<feature type="compositionally biased region" description="Low complexity" evidence="2">
    <location>
        <begin position="318"/>
        <end position="332"/>
    </location>
</feature>
<keyword evidence="7" id="KW-1185">Reference proteome</keyword>
<feature type="domain" description="Retrovirus-related Pol polyprotein from transposon TNT 1-94-like beta-barrel" evidence="5">
    <location>
        <begin position="395"/>
        <end position="472"/>
    </location>
</feature>
<keyword evidence="1" id="KW-0645">Protease</keyword>
<evidence type="ECO:0000256" key="3">
    <source>
        <dbReference type="SAM" id="SignalP"/>
    </source>
</evidence>
<dbReference type="InterPro" id="IPR043502">
    <property type="entry name" value="DNA/RNA_pol_sf"/>
</dbReference>
<dbReference type="SUPFAM" id="SSF56672">
    <property type="entry name" value="DNA/RNA polymerases"/>
    <property type="match status" value="1"/>
</dbReference>